<organism evidence="1">
    <name type="scientific">Anguilla anguilla</name>
    <name type="common">European freshwater eel</name>
    <name type="synonym">Muraena anguilla</name>
    <dbReference type="NCBI Taxonomy" id="7936"/>
    <lineage>
        <taxon>Eukaryota</taxon>
        <taxon>Metazoa</taxon>
        <taxon>Chordata</taxon>
        <taxon>Craniata</taxon>
        <taxon>Vertebrata</taxon>
        <taxon>Euteleostomi</taxon>
        <taxon>Actinopterygii</taxon>
        <taxon>Neopterygii</taxon>
        <taxon>Teleostei</taxon>
        <taxon>Anguilliformes</taxon>
        <taxon>Anguillidae</taxon>
        <taxon>Anguilla</taxon>
    </lineage>
</organism>
<dbReference type="EMBL" id="GBXM01058758">
    <property type="protein sequence ID" value="JAH49819.1"/>
    <property type="molecule type" value="Transcribed_RNA"/>
</dbReference>
<name>A0A0E9T824_ANGAN</name>
<dbReference type="AlphaFoldDB" id="A0A0E9T824"/>
<evidence type="ECO:0000313" key="1">
    <source>
        <dbReference type="EMBL" id="JAH49819.1"/>
    </source>
</evidence>
<protein>
    <submittedName>
        <fullName evidence="1">Uncharacterized protein</fullName>
    </submittedName>
</protein>
<proteinExistence type="predicted"/>
<sequence length="18" mass="2090">MHSIQVNRLLIGLCNYTD</sequence>
<accession>A0A0E9T824</accession>
<reference evidence="1" key="1">
    <citation type="submission" date="2014-11" db="EMBL/GenBank/DDBJ databases">
        <authorList>
            <person name="Amaro Gonzalez C."/>
        </authorList>
    </citation>
    <scope>NUCLEOTIDE SEQUENCE</scope>
</reference>
<reference evidence="1" key="2">
    <citation type="journal article" date="2015" name="Fish Shellfish Immunol.">
        <title>Early steps in the European eel (Anguilla anguilla)-Vibrio vulnificus interaction in the gills: Role of the RtxA13 toxin.</title>
        <authorList>
            <person name="Callol A."/>
            <person name="Pajuelo D."/>
            <person name="Ebbesson L."/>
            <person name="Teles M."/>
            <person name="MacKenzie S."/>
            <person name="Amaro C."/>
        </authorList>
    </citation>
    <scope>NUCLEOTIDE SEQUENCE</scope>
</reference>